<dbReference type="InterPro" id="IPR051678">
    <property type="entry name" value="AGP_Transferase"/>
</dbReference>
<dbReference type="Gene3D" id="3.90.1200.10">
    <property type="match status" value="1"/>
</dbReference>
<gene>
    <name evidence="2" type="ORF">Hgul01_02215</name>
</gene>
<evidence type="ECO:0000313" key="2">
    <source>
        <dbReference type="EMBL" id="GAA5528415.1"/>
    </source>
</evidence>
<dbReference type="Proteomes" id="UP001428290">
    <property type="component" value="Unassembled WGS sequence"/>
</dbReference>
<feature type="domain" description="Aminoglycoside phosphotransferase" evidence="1">
    <location>
        <begin position="33"/>
        <end position="253"/>
    </location>
</feature>
<evidence type="ECO:0000259" key="1">
    <source>
        <dbReference type="Pfam" id="PF01636"/>
    </source>
</evidence>
<accession>A0ABP9X1T9</accession>
<organism evidence="2 3">
    <name type="scientific">Herpetosiphon gulosus</name>
    <dbReference type="NCBI Taxonomy" id="1973496"/>
    <lineage>
        <taxon>Bacteria</taxon>
        <taxon>Bacillati</taxon>
        <taxon>Chloroflexota</taxon>
        <taxon>Chloroflexia</taxon>
        <taxon>Herpetosiphonales</taxon>
        <taxon>Herpetosiphonaceae</taxon>
        <taxon>Herpetosiphon</taxon>
    </lineage>
</organism>
<protein>
    <recommendedName>
        <fullName evidence="1">Aminoglycoside phosphotransferase domain-containing protein</fullName>
    </recommendedName>
</protein>
<reference evidence="2 3" key="1">
    <citation type="submission" date="2024-02" db="EMBL/GenBank/DDBJ databases">
        <title>Herpetosiphon gulosus NBRC 112829.</title>
        <authorList>
            <person name="Ichikawa N."/>
            <person name="Katano-Makiyama Y."/>
            <person name="Hidaka K."/>
        </authorList>
    </citation>
    <scope>NUCLEOTIDE SEQUENCE [LARGE SCALE GENOMIC DNA]</scope>
    <source>
        <strain evidence="2 3">NBRC 112829</strain>
    </source>
</reference>
<dbReference type="InterPro" id="IPR002575">
    <property type="entry name" value="Aminoglycoside_PTrfase"/>
</dbReference>
<dbReference type="Gene3D" id="3.30.200.20">
    <property type="entry name" value="Phosphorylase Kinase, domain 1"/>
    <property type="match status" value="1"/>
</dbReference>
<dbReference type="InterPro" id="IPR011009">
    <property type="entry name" value="Kinase-like_dom_sf"/>
</dbReference>
<dbReference type="SUPFAM" id="SSF56112">
    <property type="entry name" value="Protein kinase-like (PK-like)"/>
    <property type="match status" value="1"/>
</dbReference>
<dbReference type="Pfam" id="PF01636">
    <property type="entry name" value="APH"/>
    <property type="match status" value="1"/>
</dbReference>
<sequence length="296" mass="32894">MHPNEQAIDHALVQNLLASQFPEWAGLPLQKVDSAGTDNAIYRLGPDLAVRLPRIDWAVDQIASDFRWLPWLQAQLPLQIPQPIAQGQPTANYPWPWGIYAWLAGENAINAKPKHPDLVLSQFLHALQRIDSSTGPAPASATSRGVPLIQRDTATRAAIGEAQALLDAERVLAVWEHALEIEPWPHAPVWIHGDLHAGNLLVVDGKINAVIDFGALAVGDPACDLLPAWNMFDRQTRLHFRQALAVDPATWIRGRGWTLSVAVIALPYYHQSNPVLAQMARYSIQQVLVDWEQEQR</sequence>
<comment type="caution">
    <text evidence="2">The sequence shown here is derived from an EMBL/GenBank/DDBJ whole genome shotgun (WGS) entry which is preliminary data.</text>
</comment>
<dbReference type="CDD" id="cd05155">
    <property type="entry name" value="APH_ChoK_like_1"/>
    <property type="match status" value="1"/>
</dbReference>
<dbReference type="PANTHER" id="PTHR21310:SF42">
    <property type="entry name" value="BIFUNCTIONAL AAC_APH"/>
    <property type="match status" value="1"/>
</dbReference>
<name>A0ABP9X1T9_9CHLR</name>
<dbReference type="RefSeq" id="WP_345722266.1">
    <property type="nucleotide sequence ID" value="NZ_BAABRU010000007.1"/>
</dbReference>
<proteinExistence type="predicted"/>
<evidence type="ECO:0000313" key="3">
    <source>
        <dbReference type="Proteomes" id="UP001428290"/>
    </source>
</evidence>
<dbReference type="EMBL" id="BAABRU010000007">
    <property type="protein sequence ID" value="GAA5528415.1"/>
    <property type="molecule type" value="Genomic_DNA"/>
</dbReference>
<keyword evidence="3" id="KW-1185">Reference proteome</keyword>
<dbReference type="PANTHER" id="PTHR21310">
    <property type="entry name" value="AMINOGLYCOSIDE PHOSPHOTRANSFERASE-RELATED-RELATED"/>
    <property type="match status" value="1"/>
</dbReference>